<keyword evidence="4" id="KW-0411">Iron-sulfur</keyword>
<dbReference type="CDD" id="cd01335">
    <property type="entry name" value="Radical_SAM"/>
    <property type="match status" value="1"/>
</dbReference>
<evidence type="ECO:0000256" key="2">
    <source>
        <dbReference type="ARBA" id="ARBA00022723"/>
    </source>
</evidence>
<dbReference type="GO" id="GO:0051536">
    <property type="term" value="F:iron-sulfur cluster binding"/>
    <property type="evidence" value="ECO:0007669"/>
    <property type="project" value="UniProtKB-KW"/>
</dbReference>
<evidence type="ECO:0000256" key="1">
    <source>
        <dbReference type="ARBA" id="ARBA00022691"/>
    </source>
</evidence>
<dbReference type="SFLD" id="SFLDS00029">
    <property type="entry name" value="Radical_SAM"/>
    <property type="match status" value="1"/>
</dbReference>
<dbReference type="InterPro" id="IPR013785">
    <property type="entry name" value="Aldolase_TIM"/>
</dbReference>
<keyword evidence="2" id="KW-0479">Metal-binding</keyword>
<accession>A0A9X5GRU3</accession>
<keyword evidence="5" id="KW-0175">Coiled coil</keyword>
<feature type="domain" description="Radical SAM core" evidence="6">
    <location>
        <begin position="142"/>
        <end position="243"/>
    </location>
</feature>
<dbReference type="InterPro" id="IPR007197">
    <property type="entry name" value="rSAM"/>
</dbReference>
<evidence type="ECO:0000256" key="4">
    <source>
        <dbReference type="ARBA" id="ARBA00023014"/>
    </source>
</evidence>
<evidence type="ECO:0000313" key="8">
    <source>
        <dbReference type="Proteomes" id="UP001154420"/>
    </source>
</evidence>
<name>A0A9X5GRU3_9FIRM</name>
<dbReference type="Gene3D" id="3.20.20.70">
    <property type="entry name" value="Aldolase class I"/>
    <property type="match status" value="1"/>
</dbReference>
<gene>
    <name evidence="7" type="ORF">D5281_07960</name>
</gene>
<evidence type="ECO:0000313" key="7">
    <source>
        <dbReference type="EMBL" id="NBJ92531.1"/>
    </source>
</evidence>
<dbReference type="GO" id="GO:0003824">
    <property type="term" value="F:catalytic activity"/>
    <property type="evidence" value="ECO:0007669"/>
    <property type="project" value="InterPro"/>
</dbReference>
<protein>
    <submittedName>
        <fullName evidence="7">4Fe-4S cluster-binding domain-containing protein</fullName>
    </submittedName>
</protein>
<keyword evidence="3" id="KW-0408">Iron</keyword>
<sequence>MKWMNKGHELDGFGEKLVQMFQKKQKKIYIFGAGLLGGELVKTLEKYKCFAGYIDNDLSKQVLGIDGRTVISLEQYIDNGGNGFIVIAANEKNIPAIEGQLGSKGLIRGEDYWRYTEFIGYIFPILSLYEFDLLYVDTAQICVTERCSLKCKDCAHGCFAVDTHSQDMSIEMAKESADVFFSKVDYVREFVLIGGEPFLYANLSKIIEYIGKKYRDRINIFSITTNGTIIPKTNILKLCSKYEILIRISNYSQAIKSLEMKYQQLINQLEKAYVSYILGDKEWKWVDYGFRTVDRKWNSDELIQVFDNCRTLCREIRGNKYYYCVMARSISTNLKFGVGKDDYLDLNDIDERDKKIILEFQVGYSDKGYLDMCNHCNGGDAVNYPIPAAEQFRKQ</sequence>
<dbReference type="Proteomes" id="UP001154420">
    <property type="component" value="Unassembled WGS sequence"/>
</dbReference>
<keyword evidence="1" id="KW-0949">S-adenosyl-L-methionine</keyword>
<proteinExistence type="predicted"/>
<feature type="coiled-coil region" evidence="5">
    <location>
        <begin position="248"/>
        <end position="275"/>
    </location>
</feature>
<reference evidence="7" key="1">
    <citation type="submission" date="2018-09" db="EMBL/GenBank/DDBJ databases">
        <title>Murine metabolic-syndrome-specific gut microbial biobank.</title>
        <authorList>
            <person name="Liu C."/>
        </authorList>
    </citation>
    <scope>NUCLEOTIDE SEQUENCE</scope>
    <source>
        <strain evidence="7">D42-62</strain>
    </source>
</reference>
<comment type="caution">
    <text evidence="7">The sequence shown here is derived from an EMBL/GenBank/DDBJ whole genome shotgun (WGS) entry which is preliminary data.</text>
</comment>
<dbReference type="OrthoDB" id="1854625at2"/>
<dbReference type="SUPFAM" id="SSF102114">
    <property type="entry name" value="Radical SAM enzymes"/>
    <property type="match status" value="1"/>
</dbReference>
<dbReference type="EMBL" id="QZDT01000009">
    <property type="protein sequence ID" value="NBJ92531.1"/>
    <property type="molecule type" value="Genomic_DNA"/>
</dbReference>
<dbReference type="Pfam" id="PF04055">
    <property type="entry name" value="Radical_SAM"/>
    <property type="match status" value="1"/>
</dbReference>
<evidence type="ECO:0000256" key="3">
    <source>
        <dbReference type="ARBA" id="ARBA00023004"/>
    </source>
</evidence>
<keyword evidence="8" id="KW-1185">Reference proteome</keyword>
<dbReference type="GO" id="GO:0046872">
    <property type="term" value="F:metal ion binding"/>
    <property type="evidence" value="ECO:0007669"/>
    <property type="project" value="UniProtKB-KW"/>
</dbReference>
<dbReference type="InterPro" id="IPR058240">
    <property type="entry name" value="rSAM_sf"/>
</dbReference>
<dbReference type="RefSeq" id="WP_160559624.1">
    <property type="nucleotide sequence ID" value="NZ_QZDT01000009.1"/>
</dbReference>
<evidence type="ECO:0000256" key="5">
    <source>
        <dbReference type="SAM" id="Coils"/>
    </source>
</evidence>
<organism evidence="7 8">
    <name type="scientific">Parablautia muri</name>
    <dbReference type="NCBI Taxonomy" id="2320879"/>
    <lineage>
        <taxon>Bacteria</taxon>
        <taxon>Bacillati</taxon>
        <taxon>Bacillota</taxon>
        <taxon>Clostridia</taxon>
        <taxon>Lachnospirales</taxon>
        <taxon>Lachnospiraceae</taxon>
        <taxon>Parablautia</taxon>
    </lineage>
</organism>
<evidence type="ECO:0000259" key="6">
    <source>
        <dbReference type="Pfam" id="PF04055"/>
    </source>
</evidence>
<dbReference type="AlphaFoldDB" id="A0A9X5GRU3"/>